<dbReference type="EMBL" id="HBUF01160213">
    <property type="protein sequence ID" value="CAG6649902.1"/>
    <property type="molecule type" value="Transcribed_RNA"/>
</dbReference>
<organism evidence="1">
    <name type="scientific">Cacopsylla melanoneura</name>
    <dbReference type="NCBI Taxonomy" id="428564"/>
    <lineage>
        <taxon>Eukaryota</taxon>
        <taxon>Metazoa</taxon>
        <taxon>Ecdysozoa</taxon>
        <taxon>Arthropoda</taxon>
        <taxon>Hexapoda</taxon>
        <taxon>Insecta</taxon>
        <taxon>Pterygota</taxon>
        <taxon>Neoptera</taxon>
        <taxon>Paraneoptera</taxon>
        <taxon>Hemiptera</taxon>
        <taxon>Sternorrhyncha</taxon>
        <taxon>Psylloidea</taxon>
        <taxon>Psyllidae</taxon>
        <taxon>Psyllinae</taxon>
        <taxon>Cacopsylla</taxon>
    </lineage>
</organism>
<name>A0A8D8RET7_9HEMI</name>
<proteinExistence type="predicted"/>
<protein>
    <submittedName>
        <fullName evidence="1">Uncharacterized protein</fullName>
    </submittedName>
</protein>
<evidence type="ECO:0000313" key="1">
    <source>
        <dbReference type="EMBL" id="CAG6649899.1"/>
    </source>
</evidence>
<reference evidence="1" key="1">
    <citation type="submission" date="2021-05" db="EMBL/GenBank/DDBJ databases">
        <authorList>
            <person name="Alioto T."/>
            <person name="Alioto T."/>
            <person name="Gomez Garrido J."/>
        </authorList>
    </citation>
    <scope>NUCLEOTIDE SEQUENCE</scope>
</reference>
<dbReference type="EMBL" id="HBUF01592744">
    <property type="protein sequence ID" value="CAG6773881.1"/>
    <property type="molecule type" value="Transcribed_RNA"/>
</dbReference>
<sequence>MQTMVSRASVMQLVWTASLPARAALVPTYRYHLVYLIHVTTVVLSRGTNSITRIPTLLVMHLLILVALRTSKALPILVNYPSRNLGLNLPLLTDRVPNSVRCAAKCSAMRQLSPNIS</sequence>
<dbReference type="AlphaFoldDB" id="A0A8D8RET7"/>
<dbReference type="EMBL" id="HBUF01592741">
    <property type="protein sequence ID" value="CAG6773874.1"/>
    <property type="molecule type" value="Transcribed_RNA"/>
</dbReference>
<accession>A0A8D8RET7</accession>
<dbReference type="EMBL" id="HBUF01160212">
    <property type="protein sequence ID" value="CAG6649899.1"/>
    <property type="molecule type" value="Transcribed_RNA"/>
</dbReference>